<evidence type="ECO:0000313" key="2">
    <source>
        <dbReference type="Proteomes" id="UP000076503"/>
    </source>
</evidence>
<dbReference type="PATRIC" id="fig|1365251.3.peg.3956"/>
<reference evidence="1 2" key="1">
    <citation type="submission" date="2013-07" db="EMBL/GenBank/DDBJ databases">
        <title>Comparative Genomic and Metabolomic Analysis of Twelve Strains of Pseudoalteromonas luteoviolacea.</title>
        <authorList>
            <person name="Vynne N.G."/>
            <person name="Mansson M."/>
            <person name="Gram L."/>
        </authorList>
    </citation>
    <scope>NUCLEOTIDE SEQUENCE [LARGE SCALE GENOMIC DNA]</scope>
    <source>
        <strain evidence="1 2">H33</strain>
    </source>
</reference>
<name>A0A167CV37_9GAMM</name>
<evidence type="ECO:0000313" key="1">
    <source>
        <dbReference type="EMBL" id="KZN48102.1"/>
    </source>
</evidence>
<accession>A0A167CV37</accession>
<proteinExistence type="predicted"/>
<dbReference type="RefSeq" id="WP_063363221.1">
    <property type="nucleotide sequence ID" value="NZ_AUXZ01000094.1"/>
</dbReference>
<sequence>MVLKQLFKWQVGRQKSGYHKMLLMGAHWPVKFDVYLLKFPEGCEVPKHVDEVSSGRHFRLNLVLKKANKGGEFVCQSPLYESDRVKLFRPDRCIHSVSRVEKGERLLLSIGWIRC</sequence>
<dbReference type="OrthoDB" id="8926130at2"/>
<dbReference type="AlphaFoldDB" id="A0A167CV37"/>
<dbReference type="EMBL" id="AUXZ01000094">
    <property type="protein sequence ID" value="KZN48102.1"/>
    <property type="molecule type" value="Genomic_DNA"/>
</dbReference>
<evidence type="ECO:0008006" key="3">
    <source>
        <dbReference type="Google" id="ProtNLM"/>
    </source>
</evidence>
<protein>
    <recommendedName>
        <fullName evidence="3">Fe2OG dioxygenase domain-containing protein</fullName>
    </recommendedName>
</protein>
<gene>
    <name evidence="1" type="ORF">N476_22455</name>
</gene>
<dbReference type="Gene3D" id="2.60.120.620">
    <property type="entry name" value="q2cbj1_9rhob like domain"/>
    <property type="match status" value="1"/>
</dbReference>
<comment type="caution">
    <text evidence="1">The sequence shown here is derived from an EMBL/GenBank/DDBJ whole genome shotgun (WGS) entry which is preliminary data.</text>
</comment>
<organism evidence="1 2">
    <name type="scientific">Pseudoalteromonas luteoviolacea H33</name>
    <dbReference type="NCBI Taxonomy" id="1365251"/>
    <lineage>
        <taxon>Bacteria</taxon>
        <taxon>Pseudomonadati</taxon>
        <taxon>Pseudomonadota</taxon>
        <taxon>Gammaproteobacteria</taxon>
        <taxon>Alteromonadales</taxon>
        <taxon>Pseudoalteromonadaceae</taxon>
        <taxon>Pseudoalteromonas</taxon>
    </lineage>
</organism>
<dbReference type="Proteomes" id="UP000076503">
    <property type="component" value="Unassembled WGS sequence"/>
</dbReference>